<organism evidence="3 4">
    <name type="scientific">Chitinophaga agri</name>
    <dbReference type="NCBI Taxonomy" id="2703787"/>
    <lineage>
        <taxon>Bacteria</taxon>
        <taxon>Pseudomonadati</taxon>
        <taxon>Bacteroidota</taxon>
        <taxon>Chitinophagia</taxon>
        <taxon>Chitinophagales</taxon>
        <taxon>Chitinophagaceae</taxon>
        <taxon>Chitinophaga</taxon>
    </lineage>
</organism>
<sequence length="575" mass="65347">MKSLSFLLVGISLCFTCFAQTPTIKWGEEFKLHKGSGNPEIISVDKSGAYLQERHQAIVRYCLLITTARECAGLIKMDKNLKEVYRKDFYKELKGKQFRQFFTLQDKMFLISSAYNRPNKTDIIYAAAINKSTGELTEELKEVASLQKDQKSDIIDFKITYNADSTNIVMVSTIRGKERNEYKVQKFDKNFKPSGNPVVLTNEFEAKKYQLQDLLYLSNNKILLVGRVYEYAQDKNQKSKSLHFINYNIRLYNDKGEQQSEINTTFNGKWLNSTKLVHEKNKDLVLAAFYSNSEKSGTINGMLVQRININDGSVISTSNKEINNSLITANNDDDKDGDDDKDNKRKERENRNKPKNESALFSKYMQFRNIFYTADNGLVILAEPYHHYVTSIYIPGAPSVVGGGTSGTFTSTYHYLSGDLMMCKINDNGNIAWMEIVPKDQRETTSTPSTINSGSEYNYSGYFESEDRPCYSGFGAMQINGNIKVIFNDSPQNINVTHAGLKTKKVITYDDSDCYLLSIDAISGKVERKKFFSNNNTPIVMPHLASIINNEMYVVGKTNFIWSKSKLAVAKITVR</sequence>
<dbReference type="RefSeq" id="WP_162332566.1">
    <property type="nucleotide sequence ID" value="NZ_CP048113.1"/>
</dbReference>
<keyword evidence="2" id="KW-0732">Signal</keyword>
<dbReference type="Proteomes" id="UP000476411">
    <property type="component" value="Chromosome"/>
</dbReference>
<feature type="compositionally biased region" description="Acidic residues" evidence="1">
    <location>
        <begin position="331"/>
        <end position="340"/>
    </location>
</feature>
<gene>
    <name evidence="3" type="ORF">GWR21_15155</name>
</gene>
<keyword evidence="4" id="KW-1185">Reference proteome</keyword>
<proteinExistence type="predicted"/>
<evidence type="ECO:0000313" key="4">
    <source>
        <dbReference type="Proteomes" id="UP000476411"/>
    </source>
</evidence>
<evidence type="ECO:0000256" key="2">
    <source>
        <dbReference type="SAM" id="SignalP"/>
    </source>
</evidence>
<evidence type="ECO:0000313" key="3">
    <source>
        <dbReference type="EMBL" id="QHS60883.1"/>
    </source>
</evidence>
<evidence type="ECO:0000256" key="1">
    <source>
        <dbReference type="SAM" id="MobiDB-lite"/>
    </source>
</evidence>
<protein>
    <submittedName>
        <fullName evidence="3">Uncharacterized protein</fullName>
    </submittedName>
</protein>
<feature type="compositionally biased region" description="Basic and acidic residues" evidence="1">
    <location>
        <begin position="341"/>
        <end position="356"/>
    </location>
</feature>
<feature type="chain" id="PRO_5025628896" evidence="2">
    <location>
        <begin position="20"/>
        <end position="575"/>
    </location>
</feature>
<dbReference type="EMBL" id="CP048113">
    <property type="protein sequence ID" value="QHS60883.1"/>
    <property type="molecule type" value="Genomic_DNA"/>
</dbReference>
<feature type="region of interest" description="Disordered" evidence="1">
    <location>
        <begin position="326"/>
        <end position="357"/>
    </location>
</feature>
<feature type="signal peptide" evidence="2">
    <location>
        <begin position="1"/>
        <end position="19"/>
    </location>
</feature>
<name>A0A6B9ZJU1_9BACT</name>
<dbReference type="KEGG" id="chih:GWR21_15155"/>
<dbReference type="AlphaFoldDB" id="A0A6B9ZJU1"/>
<accession>A0A6B9ZJU1</accession>
<reference evidence="3 4" key="1">
    <citation type="submission" date="2020-01" db="EMBL/GenBank/DDBJ databases">
        <title>Complete genome sequence of Chitinophaga sp. H33E-04 isolated from quinoa roots.</title>
        <authorList>
            <person name="Weon H.-Y."/>
            <person name="Lee S.A."/>
        </authorList>
    </citation>
    <scope>NUCLEOTIDE SEQUENCE [LARGE SCALE GENOMIC DNA]</scope>
    <source>
        <strain evidence="3 4">H33E-04</strain>
    </source>
</reference>